<dbReference type="InterPro" id="IPR047137">
    <property type="entry name" value="ORF3"/>
</dbReference>
<evidence type="ECO:0000313" key="2">
    <source>
        <dbReference type="Proteomes" id="UP000321121"/>
    </source>
</evidence>
<organism evidence="1 2">
    <name type="scientific">Halomonas halophila</name>
    <dbReference type="NCBI Taxonomy" id="29573"/>
    <lineage>
        <taxon>Bacteria</taxon>
        <taxon>Pseudomonadati</taxon>
        <taxon>Pseudomonadota</taxon>
        <taxon>Gammaproteobacteria</taxon>
        <taxon>Oceanospirillales</taxon>
        <taxon>Halomonadaceae</taxon>
        <taxon>Halomonas</taxon>
    </lineage>
</organism>
<comment type="caution">
    <text evidence="1">The sequence shown here is derived from an EMBL/GenBank/DDBJ whole genome shotgun (WGS) entry which is preliminary data.</text>
</comment>
<evidence type="ECO:0008006" key="3">
    <source>
        <dbReference type="Google" id="ProtNLM"/>
    </source>
</evidence>
<proteinExistence type="predicted"/>
<evidence type="ECO:0000313" key="1">
    <source>
        <dbReference type="EMBL" id="GEK71869.1"/>
    </source>
</evidence>
<sequence>MATIEHRTILEAPPERVFALLERVEDFVDYSDLIERIEPLGEGRYRWHVHAVRMDWTFEVAITEHQPPEVLAWESLSGVWNRGRYRLTPVPEGTEVALTLEYEIHNRLVEKAVKRAVTPLVNRVSQQILDRVAARL</sequence>
<dbReference type="SUPFAM" id="SSF55961">
    <property type="entry name" value="Bet v1-like"/>
    <property type="match status" value="1"/>
</dbReference>
<dbReference type="Gene3D" id="3.30.530.20">
    <property type="match status" value="1"/>
</dbReference>
<dbReference type="PANTHER" id="PTHR33824">
    <property type="entry name" value="POLYKETIDE CYCLASE/DEHYDRASE AND LIPID TRANSPORT SUPERFAMILY PROTEIN"/>
    <property type="match status" value="1"/>
</dbReference>
<dbReference type="PANTHER" id="PTHR33824:SF7">
    <property type="entry name" value="POLYKETIDE CYCLASE_DEHYDRASE AND LIPID TRANSPORT SUPERFAMILY PROTEIN"/>
    <property type="match status" value="1"/>
</dbReference>
<protein>
    <recommendedName>
        <fullName evidence="3">Cyclase</fullName>
    </recommendedName>
</protein>
<dbReference type="RefSeq" id="WP_146907557.1">
    <property type="nucleotide sequence ID" value="NZ_BJUS01000002.1"/>
</dbReference>
<gene>
    <name evidence="1" type="ORF">HHA04nite_04130</name>
</gene>
<reference evidence="1 2" key="1">
    <citation type="submission" date="2019-07" db="EMBL/GenBank/DDBJ databases">
        <title>Whole genome shotgun sequence of Halomonas halophila NBRC 102604.</title>
        <authorList>
            <person name="Hosoyama A."/>
            <person name="Uohara A."/>
            <person name="Ohji S."/>
            <person name="Ichikawa N."/>
        </authorList>
    </citation>
    <scope>NUCLEOTIDE SEQUENCE [LARGE SCALE GENOMIC DNA]</scope>
    <source>
        <strain evidence="1 2">NBRC 102604</strain>
    </source>
</reference>
<keyword evidence="2" id="KW-1185">Reference proteome</keyword>
<dbReference type="Pfam" id="PF10604">
    <property type="entry name" value="Polyketide_cyc2"/>
    <property type="match status" value="1"/>
</dbReference>
<dbReference type="InterPro" id="IPR023393">
    <property type="entry name" value="START-like_dom_sf"/>
</dbReference>
<dbReference type="InterPro" id="IPR019587">
    <property type="entry name" value="Polyketide_cyclase/dehydratase"/>
</dbReference>
<accession>A0ABQ0U4D7</accession>
<dbReference type="EMBL" id="BJUS01000002">
    <property type="protein sequence ID" value="GEK71869.1"/>
    <property type="molecule type" value="Genomic_DNA"/>
</dbReference>
<dbReference type="Proteomes" id="UP000321121">
    <property type="component" value="Unassembled WGS sequence"/>
</dbReference>
<name>A0ABQ0U4D7_9GAMM</name>